<reference evidence="2" key="1">
    <citation type="submission" date="2023-06" db="EMBL/GenBank/DDBJ databases">
        <authorList>
            <consortium name="Lawrence Berkeley National Laboratory"/>
            <person name="Ahrendt S."/>
            <person name="Sahu N."/>
            <person name="Indic B."/>
            <person name="Wong-Bajracharya J."/>
            <person name="Merenyi Z."/>
            <person name="Ke H.-M."/>
            <person name="Monk M."/>
            <person name="Kocsube S."/>
            <person name="Drula E."/>
            <person name="Lipzen A."/>
            <person name="Balint B."/>
            <person name="Henrissat B."/>
            <person name="Andreopoulos B."/>
            <person name="Martin F.M."/>
            <person name="Harder C.B."/>
            <person name="Rigling D."/>
            <person name="Ford K.L."/>
            <person name="Foster G.D."/>
            <person name="Pangilinan J."/>
            <person name="Papanicolaou A."/>
            <person name="Barry K."/>
            <person name="LaButti K."/>
            <person name="Viragh M."/>
            <person name="Koriabine M."/>
            <person name="Yan M."/>
            <person name="Riley R."/>
            <person name="Champramary S."/>
            <person name="Plett K.L."/>
            <person name="Tsai I.J."/>
            <person name="Slot J."/>
            <person name="Sipos G."/>
            <person name="Plett J."/>
            <person name="Nagy L.G."/>
            <person name="Grigoriev I.V."/>
        </authorList>
    </citation>
    <scope>NUCLEOTIDE SEQUENCE</scope>
    <source>
        <strain evidence="2">ICMP 16352</strain>
    </source>
</reference>
<name>A0AA39NNL6_9AGAR</name>
<accession>A0AA39NNL6</accession>
<proteinExistence type="predicted"/>
<keyword evidence="1" id="KW-1133">Transmembrane helix</keyword>
<comment type="caution">
    <text evidence="2">The sequence shown here is derived from an EMBL/GenBank/DDBJ whole genome shotgun (WGS) entry which is preliminary data.</text>
</comment>
<keyword evidence="3" id="KW-1185">Reference proteome</keyword>
<evidence type="ECO:0000256" key="1">
    <source>
        <dbReference type="SAM" id="Phobius"/>
    </source>
</evidence>
<dbReference type="AlphaFoldDB" id="A0AA39NNL6"/>
<organism evidence="2 3">
    <name type="scientific">Armillaria novae-zelandiae</name>
    <dbReference type="NCBI Taxonomy" id="153914"/>
    <lineage>
        <taxon>Eukaryota</taxon>
        <taxon>Fungi</taxon>
        <taxon>Dikarya</taxon>
        <taxon>Basidiomycota</taxon>
        <taxon>Agaricomycotina</taxon>
        <taxon>Agaricomycetes</taxon>
        <taxon>Agaricomycetidae</taxon>
        <taxon>Agaricales</taxon>
        <taxon>Marasmiineae</taxon>
        <taxon>Physalacriaceae</taxon>
        <taxon>Armillaria</taxon>
    </lineage>
</organism>
<protein>
    <submittedName>
        <fullName evidence="2">Uncharacterized protein</fullName>
    </submittedName>
</protein>
<dbReference type="Proteomes" id="UP001175227">
    <property type="component" value="Unassembled WGS sequence"/>
</dbReference>
<keyword evidence="1" id="KW-0812">Transmembrane</keyword>
<evidence type="ECO:0000313" key="2">
    <source>
        <dbReference type="EMBL" id="KAK0468961.1"/>
    </source>
</evidence>
<sequence length="478" mass="53477">MDSLQSAAVTLLAALVAAPIFCVYLYRHGLIPGFLHPETDFWILLVGVCLVISFSPLVDCIGDLLSMGHSVHSLNPSWVESVRKISADLSELRTDNDLDAVSRAKLRQAFSRRTEISHLMAYAEKGIYTSNNLSAIDDQVAKLPLTEAAFRKSLERTLVSLHVSFMSIDRCVIEAGLLPESDAAPSSLPSYLPELRMRLEETATTHRATRNLSIALSDLCILSMREKKSLETQMTTHPLVFTWMRINSANAKAVLYAISFMENLSHEAPLRRRFQPVIYRPDIPNRTITVYAKQDASGRPLVTFEEVPIRILGENSERNQGGPRPELNFPQDARWPQIKPRPAVANGLTIRGPHFSNFPATRGNSQGQTVWYTSELPEDIALPPVINPAPPIGAVYIHRNTLSADAQIWCFDQNSVWKIIPSNNSSRFSHPNPDNSDRFFRLTKEGRPSWVIAATLQKYQTEAEKKRAAGIIVNNQDE</sequence>
<evidence type="ECO:0000313" key="3">
    <source>
        <dbReference type="Proteomes" id="UP001175227"/>
    </source>
</evidence>
<dbReference type="EMBL" id="JAUEPR010000064">
    <property type="protein sequence ID" value="KAK0468961.1"/>
    <property type="molecule type" value="Genomic_DNA"/>
</dbReference>
<feature type="transmembrane region" description="Helical" evidence="1">
    <location>
        <begin position="6"/>
        <end position="27"/>
    </location>
</feature>
<feature type="transmembrane region" description="Helical" evidence="1">
    <location>
        <begin position="39"/>
        <end position="58"/>
    </location>
</feature>
<keyword evidence="1" id="KW-0472">Membrane</keyword>
<gene>
    <name evidence="2" type="ORF">IW261DRAFT_1573271</name>
</gene>